<reference evidence="2" key="1">
    <citation type="submission" date="2017-03" db="EMBL/GenBank/DDBJ databases">
        <authorList>
            <person name="QRISCLOUD D."/>
        </authorList>
    </citation>
    <scope>NUCLEOTIDE SEQUENCE</scope>
</reference>
<evidence type="ECO:0000313" key="2">
    <source>
        <dbReference type="EMBL" id="SMD30023.1"/>
    </source>
</evidence>
<keyword evidence="1" id="KW-0732">Signal</keyword>
<feature type="chain" id="PRO_5019794461" evidence="1">
    <location>
        <begin position="20"/>
        <end position="109"/>
    </location>
</feature>
<protein>
    <submittedName>
        <fullName evidence="2">U18-Theriditoxin-Lha1g_1</fullName>
    </submittedName>
</protein>
<dbReference type="EMBL" id="HAGP01000086">
    <property type="protein sequence ID" value="SMD30023.1"/>
    <property type="molecule type" value="Transcribed_RNA"/>
</dbReference>
<accession>A0A482Z716</accession>
<name>A0A482Z716_LATHA</name>
<proteinExistence type="predicted"/>
<organism evidence="2">
    <name type="scientific">Latrodectus hasselti</name>
    <name type="common">Redback spider</name>
    <dbReference type="NCBI Taxonomy" id="256736"/>
    <lineage>
        <taxon>Eukaryota</taxon>
        <taxon>Metazoa</taxon>
        <taxon>Ecdysozoa</taxon>
        <taxon>Arthropoda</taxon>
        <taxon>Chelicerata</taxon>
        <taxon>Arachnida</taxon>
        <taxon>Araneae</taxon>
        <taxon>Araneomorphae</taxon>
        <taxon>Entelegynae</taxon>
        <taxon>Araneoidea</taxon>
        <taxon>Theridiidae</taxon>
        <taxon>Latrodectus</taxon>
    </lineage>
</organism>
<dbReference type="AlphaFoldDB" id="A0A482Z716"/>
<sequence length="109" mass="12607">MKSIFVTIALMCLLIAIHGAKLLYENELLEEGREECAKENESCSKMGMGSGPTECCAPKECTCVISTRLCDCKFDKRNVSVGKDWDQLKINLTENNYNKFWWHWLRHRT</sequence>
<reference evidence="2" key="2">
    <citation type="submission" date="2019-04" db="EMBL/GenBank/DDBJ databases">
        <title>Unravelling the molecular evolution of spider venoms.</title>
        <authorList>
            <person name="Pineda S."/>
        </authorList>
    </citation>
    <scope>NUCLEOTIDE SEQUENCE</scope>
</reference>
<feature type="signal peptide" evidence="1">
    <location>
        <begin position="1"/>
        <end position="19"/>
    </location>
</feature>
<evidence type="ECO:0000256" key="1">
    <source>
        <dbReference type="SAM" id="SignalP"/>
    </source>
</evidence>